<evidence type="ECO:0000256" key="1">
    <source>
        <dbReference type="SAM" id="SignalP"/>
    </source>
</evidence>
<name>A0A0G0KMR8_9BACT</name>
<proteinExistence type="predicted"/>
<feature type="chain" id="PRO_5002533259" description="DUF5666 domain-containing protein" evidence="1">
    <location>
        <begin position="25"/>
        <end position="223"/>
    </location>
</feature>
<protein>
    <recommendedName>
        <fullName evidence="4">DUF5666 domain-containing protein</fullName>
    </recommendedName>
</protein>
<organism evidence="2 3">
    <name type="scientific">Candidatus Shapirobacteria bacterium GW2011_GWE1_38_10</name>
    <dbReference type="NCBI Taxonomy" id="1618488"/>
    <lineage>
        <taxon>Bacteria</taxon>
        <taxon>Candidatus Shapironibacteriota</taxon>
    </lineage>
</organism>
<dbReference type="EMBL" id="LBTX01000005">
    <property type="protein sequence ID" value="KKQ50459.1"/>
    <property type="molecule type" value="Genomic_DNA"/>
</dbReference>
<accession>A0A0G0KMR8</accession>
<feature type="signal peptide" evidence="1">
    <location>
        <begin position="1"/>
        <end position="24"/>
    </location>
</feature>
<evidence type="ECO:0008006" key="4">
    <source>
        <dbReference type="Google" id="ProtNLM"/>
    </source>
</evidence>
<sequence>MTKISIFLLVLISAFSLFTSSTHAQTPTVSTGDEIQKLREIIQQKVNEKLQELGQDNVVVNPKKAYLGTITEINDTNLKIDSKTNIHKFTISEDAVFVNLKQNKIKISDLKIGQDVLVLTLSKDALVFAKKIIVVDSTKLTNSKNVSLGKIADISPTTSILVLIPTNNKNRELQIKVSAKTEIVTRENKLIKFANLKKGQKIVCIYTNGENSTYPALRLIALD</sequence>
<keyword evidence="1" id="KW-0732">Signal</keyword>
<dbReference type="AlphaFoldDB" id="A0A0G0KMR8"/>
<reference evidence="2 3" key="1">
    <citation type="journal article" date="2015" name="Nature">
        <title>rRNA introns, odd ribosomes, and small enigmatic genomes across a large radiation of phyla.</title>
        <authorList>
            <person name="Brown C.T."/>
            <person name="Hug L.A."/>
            <person name="Thomas B.C."/>
            <person name="Sharon I."/>
            <person name="Castelle C.J."/>
            <person name="Singh A."/>
            <person name="Wilkins M.J."/>
            <person name="Williams K.H."/>
            <person name="Banfield J.F."/>
        </authorList>
    </citation>
    <scope>NUCLEOTIDE SEQUENCE [LARGE SCALE GENOMIC DNA]</scope>
</reference>
<gene>
    <name evidence="2" type="ORF">US68_C0005G0026</name>
</gene>
<evidence type="ECO:0000313" key="3">
    <source>
        <dbReference type="Proteomes" id="UP000034231"/>
    </source>
</evidence>
<dbReference type="Proteomes" id="UP000034231">
    <property type="component" value="Unassembled WGS sequence"/>
</dbReference>
<evidence type="ECO:0000313" key="2">
    <source>
        <dbReference type="EMBL" id="KKQ50459.1"/>
    </source>
</evidence>
<comment type="caution">
    <text evidence="2">The sequence shown here is derived from an EMBL/GenBank/DDBJ whole genome shotgun (WGS) entry which is preliminary data.</text>
</comment>